<evidence type="ECO:0000313" key="4">
    <source>
        <dbReference type="EMBL" id="GGX58607.1"/>
    </source>
</evidence>
<evidence type="ECO:0000256" key="2">
    <source>
        <dbReference type="ARBA" id="ARBA00023002"/>
    </source>
</evidence>
<dbReference type="SMART" id="SM00829">
    <property type="entry name" value="PKS_ER"/>
    <property type="match status" value="1"/>
</dbReference>
<dbReference type="Proteomes" id="UP000600865">
    <property type="component" value="Unassembled WGS sequence"/>
</dbReference>
<dbReference type="InterPro" id="IPR036291">
    <property type="entry name" value="NAD(P)-bd_dom_sf"/>
</dbReference>
<dbReference type="InterPro" id="IPR020843">
    <property type="entry name" value="ER"/>
</dbReference>
<protein>
    <submittedName>
        <fullName evidence="4">NADH oxidoreductase</fullName>
    </submittedName>
</protein>
<evidence type="ECO:0000259" key="3">
    <source>
        <dbReference type="SMART" id="SM00829"/>
    </source>
</evidence>
<dbReference type="PANTHER" id="PTHR48106">
    <property type="entry name" value="QUINONE OXIDOREDUCTASE PIG3-RELATED"/>
    <property type="match status" value="1"/>
</dbReference>
<proteinExistence type="predicted"/>
<dbReference type="AlphaFoldDB" id="A0A918KCI0"/>
<dbReference type="RefSeq" id="WP_189580869.1">
    <property type="nucleotide sequence ID" value="NZ_BMYV01000001.1"/>
</dbReference>
<evidence type="ECO:0000313" key="5">
    <source>
        <dbReference type="Proteomes" id="UP000600865"/>
    </source>
</evidence>
<feature type="domain" description="Enoyl reductase (ER)" evidence="3">
    <location>
        <begin position="15"/>
        <end position="334"/>
    </location>
</feature>
<dbReference type="GO" id="GO:0016651">
    <property type="term" value="F:oxidoreductase activity, acting on NAD(P)H"/>
    <property type="evidence" value="ECO:0007669"/>
    <property type="project" value="TreeGrafter"/>
</dbReference>
<dbReference type="Gene3D" id="3.40.50.720">
    <property type="entry name" value="NAD(P)-binding Rossmann-like Domain"/>
    <property type="match status" value="1"/>
</dbReference>
<dbReference type="Gene3D" id="3.90.180.10">
    <property type="entry name" value="Medium-chain alcohol dehydrogenases, catalytic domain"/>
    <property type="match status" value="1"/>
</dbReference>
<reference evidence="4 5" key="1">
    <citation type="journal article" date="2014" name="Int. J. Syst. Evol. Microbiol.">
        <title>Complete genome sequence of Corynebacterium casei LMG S-19264T (=DSM 44701T), isolated from a smear-ripened cheese.</title>
        <authorList>
            <consortium name="US DOE Joint Genome Institute (JGI-PGF)"/>
            <person name="Walter F."/>
            <person name="Albersmeier A."/>
            <person name="Kalinowski J."/>
            <person name="Ruckert C."/>
        </authorList>
    </citation>
    <scope>NUCLEOTIDE SEQUENCE [LARGE SCALE GENOMIC DNA]</scope>
    <source>
        <strain evidence="4 5">KCTC 23968</strain>
    </source>
</reference>
<accession>A0A918KCI0</accession>
<name>A0A918KCI0_9PROT</name>
<keyword evidence="5" id="KW-1185">Reference proteome</keyword>
<keyword evidence="2" id="KW-0560">Oxidoreductase</keyword>
<gene>
    <name evidence="4" type="ORF">GCM10011309_04960</name>
</gene>
<organism evidence="4 5">
    <name type="scientific">Litorimonas cladophorae</name>
    <dbReference type="NCBI Taxonomy" id="1220491"/>
    <lineage>
        <taxon>Bacteria</taxon>
        <taxon>Pseudomonadati</taxon>
        <taxon>Pseudomonadota</taxon>
        <taxon>Alphaproteobacteria</taxon>
        <taxon>Maricaulales</taxon>
        <taxon>Robiginitomaculaceae</taxon>
    </lineage>
</organism>
<dbReference type="InterPro" id="IPR013149">
    <property type="entry name" value="ADH-like_C"/>
</dbReference>
<keyword evidence="1" id="KW-0521">NADP</keyword>
<dbReference type="EMBL" id="BMYV01000001">
    <property type="protein sequence ID" value="GGX58607.1"/>
    <property type="molecule type" value="Genomic_DNA"/>
</dbReference>
<dbReference type="Pfam" id="PF00107">
    <property type="entry name" value="ADH_zinc_N"/>
    <property type="match status" value="1"/>
</dbReference>
<dbReference type="SUPFAM" id="SSF50129">
    <property type="entry name" value="GroES-like"/>
    <property type="match status" value="1"/>
</dbReference>
<dbReference type="PANTHER" id="PTHR48106:SF18">
    <property type="entry name" value="QUINONE OXIDOREDUCTASE PIG3"/>
    <property type="match status" value="1"/>
</dbReference>
<comment type="caution">
    <text evidence="4">The sequence shown here is derived from an EMBL/GenBank/DDBJ whole genome shotgun (WGS) entry which is preliminary data.</text>
</comment>
<dbReference type="SUPFAM" id="SSF51735">
    <property type="entry name" value="NAD(P)-binding Rossmann-fold domains"/>
    <property type="match status" value="1"/>
</dbReference>
<sequence>MTTYHQMLSTVTTDGLEMKLVEREMPTPKDNEIVVQVEATPINPSDHGVMFGWADISKATSTGEGADRVLRAPLAPGGLSRMKARLGQDLPVGNEGAGVVVAAGSDDYAQSLMGKRVAVMGGGMYAGYRAIPAMTALPLPESATSKDGASCFVNPLTALCFVETMKNEGHTAIVHTAAASNLGQMLNRICQADGIEIVNVVRKSEQVELLKDMGAKYIVNSSDDDFHMQLTDAIHATGATLGFDAIGGGDMASKILTAMEAAAARTPGAYSIYGSVAHKQVYLYGSLDFSPTKLDRAYGMAWGVGGWLLPNFLAKAGMETAVRLRKRVAAELHTTFKSHYTDEISLSEALDADVVKRYNAKKTGEKFLINPQLGL</sequence>
<dbReference type="InterPro" id="IPR011032">
    <property type="entry name" value="GroES-like_sf"/>
</dbReference>
<dbReference type="GO" id="GO:0070402">
    <property type="term" value="F:NADPH binding"/>
    <property type="evidence" value="ECO:0007669"/>
    <property type="project" value="TreeGrafter"/>
</dbReference>
<dbReference type="CDD" id="cd08291">
    <property type="entry name" value="ETR_like_1"/>
    <property type="match status" value="1"/>
</dbReference>
<evidence type="ECO:0000256" key="1">
    <source>
        <dbReference type="ARBA" id="ARBA00022857"/>
    </source>
</evidence>